<dbReference type="OrthoDB" id="1162997at2"/>
<reference evidence="1 2" key="1">
    <citation type="submission" date="2019-07" db="EMBL/GenBank/DDBJ databases">
        <title>Genomic Encyclopedia of Archaeal and Bacterial Type Strains, Phase II (KMG-II): from individual species to whole genera.</title>
        <authorList>
            <person name="Goeker M."/>
        </authorList>
    </citation>
    <scope>NUCLEOTIDE SEQUENCE [LARGE SCALE GENOMIC DNA]</scope>
    <source>
        <strain evidence="1 2">DSM 17527</strain>
    </source>
</reference>
<evidence type="ECO:0000313" key="2">
    <source>
        <dbReference type="Proteomes" id="UP000324376"/>
    </source>
</evidence>
<proteinExistence type="predicted"/>
<comment type="caution">
    <text evidence="1">The sequence shown here is derived from an EMBL/GenBank/DDBJ whole genome shotgun (WGS) entry which is preliminary data.</text>
</comment>
<dbReference type="AlphaFoldDB" id="A0A5S5C735"/>
<sequence length="266" mass="31141">MNHPLPLDLNQECIEENSPLNNLKPAAAKLLLDGSGVDVLDIIRLTVLDLIFKKVLVIRTEFRKSHSRDNQLRHYTIIETGTNFKKYVPDQFEKYFTEILDDTTFYYLRSYLKKIYTNLPSNYICYRYVIKGSYLEYTHKNSWLIALLQLTIQSKKGTILKRSIKSYLDKTQKRVSNGDISTLHSILNELGSHIFILDRSIYDLFNKVKFKNSNKDYQNTDAHLSYDHIICDDFDNQLNVISQNFDTLEINFSDNSDSDNYDADFD</sequence>
<evidence type="ECO:0000313" key="1">
    <source>
        <dbReference type="EMBL" id="TYP74206.1"/>
    </source>
</evidence>
<dbReference type="Proteomes" id="UP000324376">
    <property type="component" value="Unassembled WGS sequence"/>
</dbReference>
<dbReference type="EMBL" id="VNHU01000004">
    <property type="protein sequence ID" value="TYP74206.1"/>
    <property type="molecule type" value="Genomic_DNA"/>
</dbReference>
<dbReference type="RefSeq" id="WP_148782328.1">
    <property type="nucleotide sequence ID" value="NZ_VNHU01000004.1"/>
</dbReference>
<gene>
    <name evidence="1" type="ORF">BD809_10421</name>
</gene>
<name>A0A5S5C735_9FLAO</name>
<organism evidence="1 2">
    <name type="scientific">Aquimarina intermedia</name>
    <dbReference type="NCBI Taxonomy" id="350814"/>
    <lineage>
        <taxon>Bacteria</taxon>
        <taxon>Pseudomonadati</taxon>
        <taxon>Bacteroidota</taxon>
        <taxon>Flavobacteriia</taxon>
        <taxon>Flavobacteriales</taxon>
        <taxon>Flavobacteriaceae</taxon>
        <taxon>Aquimarina</taxon>
    </lineage>
</organism>
<accession>A0A5S5C735</accession>
<keyword evidence="2" id="KW-1185">Reference proteome</keyword>
<protein>
    <submittedName>
        <fullName evidence="1">Uncharacterized protein</fullName>
    </submittedName>
</protein>